<dbReference type="AlphaFoldDB" id="A0A4S4FJ84"/>
<dbReference type="PANTHER" id="PTHR36439">
    <property type="entry name" value="BLL4334 PROTEIN"/>
    <property type="match status" value="1"/>
</dbReference>
<proteinExistence type="predicted"/>
<name>A0A4S4FJ84_9MICO</name>
<comment type="caution">
    <text evidence="1">The sequence shown here is derived from an EMBL/GenBank/DDBJ whole genome shotgun (WGS) entry which is preliminary data.</text>
</comment>
<dbReference type="PANTHER" id="PTHR36439:SF1">
    <property type="entry name" value="DUF1697 DOMAIN-CONTAINING PROTEIN"/>
    <property type="match status" value="1"/>
</dbReference>
<reference evidence="1 2" key="1">
    <citation type="submission" date="2019-04" db="EMBL/GenBank/DDBJ databases">
        <authorList>
            <person name="Jiang L."/>
        </authorList>
    </citation>
    <scope>NUCLEOTIDE SEQUENCE [LARGE SCALE GENOMIC DNA]</scope>
    <source>
        <strain evidence="1 2">YIM 131853</strain>
    </source>
</reference>
<evidence type="ECO:0000313" key="1">
    <source>
        <dbReference type="EMBL" id="THG30158.1"/>
    </source>
</evidence>
<dbReference type="PIRSF" id="PIRSF008502">
    <property type="entry name" value="UCP008502"/>
    <property type="match status" value="1"/>
</dbReference>
<sequence>MRYAALLRGINVGSGNRIAMADLRSALESAGHGDVRTVLASGNVVFDSPGSSADVTGDLERLLSERFGYSARVIVVPIDTVRIAVDAFPFEESDDQQPYVVFGSTSRVLDDLAEAAPADDADRIQRVGEVLFWTVAKGQTLDSPFGKLLARSQKDDVVTTRNLRTLRKILAAA</sequence>
<dbReference type="EMBL" id="SSSM01000005">
    <property type="protein sequence ID" value="THG30158.1"/>
    <property type="molecule type" value="Genomic_DNA"/>
</dbReference>
<protein>
    <submittedName>
        <fullName evidence="1">DUF1697 domain-containing protein</fullName>
    </submittedName>
</protein>
<accession>A0A4S4FJ84</accession>
<dbReference type="InterPro" id="IPR012545">
    <property type="entry name" value="DUF1697"/>
</dbReference>
<organism evidence="1 2">
    <name type="scientific">Naasia lichenicola</name>
    <dbReference type="NCBI Taxonomy" id="2565933"/>
    <lineage>
        <taxon>Bacteria</taxon>
        <taxon>Bacillati</taxon>
        <taxon>Actinomycetota</taxon>
        <taxon>Actinomycetes</taxon>
        <taxon>Micrococcales</taxon>
        <taxon>Microbacteriaceae</taxon>
        <taxon>Naasia</taxon>
    </lineage>
</organism>
<dbReference type="OrthoDB" id="9806494at2"/>
<dbReference type="Gene3D" id="3.30.70.1280">
    <property type="entry name" value="SP0830-like domains"/>
    <property type="match status" value="1"/>
</dbReference>
<evidence type="ECO:0000313" key="2">
    <source>
        <dbReference type="Proteomes" id="UP000309133"/>
    </source>
</evidence>
<gene>
    <name evidence="1" type="ORF">E6C64_16140</name>
</gene>
<dbReference type="RefSeq" id="WP_136428630.1">
    <property type="nucleotide sequence ID" value="NZ_SSSM01000005.1"/>
</dbReference>
<keyword evidence="2" id="KW-1185">Reference proteome</keyword>
<dbReference type="SUPFAM" id="SSF160379">
    <property type="entry name" value="SP0830-like"/>
    <property type="match status" value="1"/>
</dbReference>
<dbReference type="Proteomes" id="UP000309133">
    <property type="component" value="Unassembled WGS sequence"/>
</dbReference>
<dbReference type="Pfam" id="PF08002">
    <property type="entry name" value="DUF1697"/>
    <property type="match status" value="1"/>
</dbReference>